<evidence type="ECO:0000256" key="1">
    <source>
        <dbReference type="SAM" id="MobiDB-lite"/>
    </source>
</evidence>
<evidence type="ECO:0000313" key="2">
    <source>
        <dbReference type="EMBL" id="KAK3858574.1"/>
    </source>
</evidence>
<proteinExistence type="predicted"/>
<feature type="compositionally biased region" description="Basic residues" evidence="1">
    <location>
        <begin position="19"/>
        <end position="28"/>
    </location>
</feature>
<keyword evidence="3" id="KW-1185">Reference proteome</keyword>
<name>A0AAE1C088_PETCI</name>
<feature type="compositionally biased region" description="Basic and acidic residues" evidence="1">
    <location>
        <begin position="1"/>
        <end position="18"/>
    </location>
</feature>
<reference evidence="2" key="1">
    <citation type="submission" date="2023-10" db="EMBL/GenBank/DDBJ databases">
        <title>Genome assemblies of two species of porcelain crab, Petrolisthes cinctipes and Petrolisthes manimaculis (Anomura: Porcellanidae).</title>
        <authorList>
            <person name="Angst P."/>
        </authorList>
    </citation>
    <scope>NUCLEOTIDE SEQUENCE</scope>
    <source>
        <strain evidence="2">PB745_01</strain>
        <tissue evidence="2">Gill</tissue>
    </source>
</reference>
<evidence type="ECO:0000313" key="3">
    <source>
        <dbReference type="Proteomes" id="UP001286313"/>
    </source>
</evidence>
<organism evidence="2 3">
    <name type="scientific">Petrolisthes cinctipes</name>
    <name type="common">Flat porcelain crab</name>
    <dbReference type="NCBI Taxonomy" id="88211"/>
    <lineage>
        <taxon>Eukaryota</taxon>
        <taxon>Metazoa</taxon>
        <taxon>Ecdysozoa</taxon>
        <taxon>Arthropoda</taxon>
        <taxon>Crustacea</taxon>
        <taxon>Multicrustacea</taxon>
        <taxon>Malacostraca</taxon>
        <taxon>Eumalacostraca</taxon>
        <taxon>Eucarida</taxon>
        <taxon>Decapoda</taxon>
        <taxon>Pleocyemata</taxon>
        <taxon>Anomura</taxon>
        <taxon>Galatheoidea</taxon>
        <taxon>Porcellanidae</taxon>
        <taxon>Petrolisthes</taxon>
    </lineage>
</organism>
<gene>
    <name evidence="2" type="ORF">Pcinc_035246</name>
</gene>
<dbReference type="EMBL" id="JAWQEG010005270">
    <property type="protein sequence ID" value="KAK3858574.1"/>
    <property type="molecule type" value="Genomic_DNA"/>
</dbReference>
<dbReference type="Proteomes" id="UP001286313">
    <property type="component" value="Unassembled WGS sequence"/>
</dbReference>
<accession>A0AAE1C088</accession>
<comment type="caution">
    <text evidence="2">The sequence shown here is derived from an EMBL/GenBank/DDBJ whole genome shotgun (WGS) entry which is preliminary data.</text>
</comment>
<feature type="compositionally biased region" description="Basic and acidic residues" evidence="1">
    <location>
        <begin position="29"/>
        <end position="59"/>
    </location>
</feature>
<dbReference type="AlphaFoldDB" id="A0AAE1C088"/>
<feature type="region of interest" description="Disordered" evidence="1">
    <location>
        <begin position="1"/>
        <end position="59"/>
    </location>
</feature>
<protein>
    <submittedName>
        <fullName evidence="2">Uncharacterized protein</fullName>
    </submittedName>
</protein>
<sequence>MRRERQEKIRYGGIEGKDRRRKRNRRGKGGKDRKETNRREKGSREDQKRGGKEKGGKEKGAGLVTRYWLVAAVKVTHQTTLLLQAAVAYPPCLDVLSLSKTHASHLTFLT</sequence>